<evidence type="ECO:0000256" key="3">
    <source>
        <dbReference type="ARBA" id="ARBA00023002"/>
    </source>
</evidence>
<keyword evidence="1" id="KW-0285">Flavoprotein</keyword>
<dbReference type="Pfam" id="PF03060">
    <property type="entry name" value="NMO"/>
    <property type="match status" value="2"/>
</dbReference>
<keyword evidence="2" id="KW-0288">FMN</keyword>
<evidence type="ECO:0000313" key="4">
    <source>
        <dbReference type="EMBL" id="BBH91893.1"/>
    </source>
</evidence>
<reference evidence="4" key="1">
    <citation type="submission" date="2018-12" db="EMBL/GenBank/DDBJ databases">
        <title>Novel natural products biosynthetic potential of the class Ktedonobacteria.</title>
        <authorList>
            <person name="Zheng Y."/>
            <person name="Saitou A."/>
            <person name="Wang C.M."/>
            <person name="Toyoda A."/>
            <person name="Minakuchi Y."/>
            <person name="Sekiguchi Y."/>
            <person name="Ueda K."/>
            <person name="Takano H."/>
            <person name="Sakai Y."/>
            <person name="Yokota A."/>
            <person name="Yabe S."/>
        </authorList>
    </citation>
    <scope>NUCLEOTIDE SEQUENCE</scope>
    <source>
        <strain evidence="4">A3-2</strain>
    </source>
</reference>
<proteinExistence type="predicted"/>
<organism evidence="4">
    <name type="scientific">Thermogemmatispora argillosa</name>
    <dbReference type="NCBI Taxonomy" id="2045280"/>
    <lineage>
        <taxon>Bacteria</taxon>
        <taxon>Bacillati</taxon>
        <taxon>Chloroflexota</taxon>
        <taxon>Ktedonobacteria</taxon>
        <taxon>Thermogemmatisporales</taxon>
        <taxon>Thermogemmatisporaceae</taxon>
        <taxon>Thermogemmatispora</taxon>
    </lineage>
</organism>
<protein>
    <submittedName>
        <fullName evidence="4">Nitronate monooxygenase</fullName>
    </submittedName>
</protein>
<dbReference type="PANTHER" id="PTHR32332:SF20">
    <property type="entry name" value="2-NITROPROPANE DIOXYGENASE-LIKE PROTEIN"/>
    <property type="match status" value="1"/>
</dbReference>
<accession>A0A455STZ6</accession>
<dbReference type="Gene3D" id="3.20.20.70">
    <property type="entry name" value="Aldolase class I"/>
    <property type="match status" value="1"/>
</dbReference>
<gene>
    <name evidence="4" type="primary">ncd-2</name>
    <name evidence="4" type="ORF">KTA_00920</name>
</gene>
<dbReference type="GO" id="GO:0018580">
    <property type="term" value="F:nitronate monooxygenase activity"/>
    <property type="evidence" value="ECO:0007669"/>
    <property type="project" value="InterPro"/>
</dbReference>
<dbReference type="EMBL" id="AP019377">
    <property type="protein sequence ID" value="BBH91893.1"/>
    <property type="molecule type" value="Genomic_DNA"/>
</dbReference>
<evidence type="ECO:0000256" key="1">
    <source>
        <dbReference type="ARBA" id="ARBA00022630"/>
    </source>
</evidence>
<dbReference type="InterPro" id="IPR013785">
    <property type="entry name" value="Aldolase_TIM"/>
</dbReference>
<sequence>MTLLPERIQTRFTELVNIRYPIVQGGLSHLSFAELAAAVSNAGGLGQIGCACFTTPEELRAEIQKAKRLTDKPFGVNFPIGHIPLEPFLDAALSEKPAVISITGGNPEPLLKRIQTSGVKVRTMVLVAGVRAARKAEALGADAVIAVGFEGGGHLGRDDIGTLVLTPRVVEAVSIPVLASGGIADGRGLAAALALGAEGVELGTRFVAVRESNAHPHYQQALLEAQETDTMIIERSIGRPARVLKGGVAERIRQVEEELEREGAGAEERLRRLLPLISGAVNKRAALEGVLDEGFVWAGQVVGLIHDIPTAQELIERMVREAWEICQRLPGLFTSPR</sequence>
<dbReference type="SUPFAM" id="SSF51412">
    <property type="entry name" value="Inosine monophosphate dehydrogenase (IMPDH)"/>
    <property type="match status" value="1"/>
</dbReference>
<name>A0A455STZ6_9CHLR</name>
<evidence type="ECO:0000256" key="2">
    <source>
        <dbReference type="ARBA" id="ARBA00022643"/>
    </source>
</evidence>
<keyword evidence="3" id="KW-0560">Oxidoreductase</keyword>
<dbReference type="CDD" id="cd04730">
    <property type="entry name" value="NPD_like"/>
    <property type="match status" value="1"/>
</dbReference>
<dbReference type="PANTHER" id="PTHR32332">
    <property type="entry name" value="2-NITROPROPANE DIOXYGENASE"/>
    <property type="match status" value="1"/>
</dbReference>
<dbReference type="AlphaFoldDB" id="A0A455STZ6"/>
<dbReference type="InterPro" id="IPR004136">
    <property type="entry name" value="NMO"/>
</dbReference>
<keyword evidence="4" id="KW-0503">Monooxygenase</keyword>